<keyword evidence="4" id="KW-1185">Reference proteome</keyword>
<dbReference type="PANTHER" id="PTHR12149:SF8">
    <property type="entry name" value="PROTEIN-RIBULOSAMINE 3-KINASE"/>
    <property type="match status" value="1"/>
</dbReference>
<dbReference type="PIRSF" id="PIRSF006221">
    <property type="entry name" value="Ketosamine-3-kinase"/>
    <property type="match status" value="1"/>
</dbReference>
<dbReference type="Proteomes" id="UP000231701">
    <property type="component" value="Chromosome"/>
</dbReference>
<gene>
    <name evidence="3" type="ORF">Ga0123461_1130</name>
</gene>
<dbReference type="AlphaFoldDB" id="A0A2K8L036"/>
<dbReference type="SUPFAM" id="SSF56112">
    <property type="entry name" value="Protein kinase-like (PK-like)"/>
    <property type="match status" value="1"/>
</dbReference>
<dbReference type="Gene3D" id="3.30.200.20">
    <property type="entry name" value="Phosphorylase Kinase, domain 1"/>
    <property type="match status" value="1"/>
</dbReference>
<evidence type="ECO:0000256" key="2">
    <source>
        <dbReference type="PIRNR" id="PIRNR006221"/>
    </source>
</evidence>
<dbReference type="Pfam" id="PF03881">
    <property type="entry name" value="Fructosamin_kin"/>
    <property type="match status" value="1"/>
</dbReference>
<evidence type="ECO:0000256" key="1">
    <source>
        <dbReference type="ARBA" id="ARBA00009460"/>
    </source>
</evidence>
<protein>
    <submittedName>
        <fullName evidence="3">Fructosamine-3-kinase</fullName>
    </submittedName>
</protein>
<evidence type="ECO:0000313" key="3">
    <source>
        <dbReference type="EMBL" id="ATX79549.1"/>
    </source>
</evidence>
<dbReference type="KEGG" id="maes:Ga0123461_1130"/>
<evidence type="ECO:0000313" key="4">
    <source>
        <dbReference type="Proteomes" id="UP000231701"/>
    </source>
</evidence>
<dbReference type="InterPro" id="IPR016477">
    <property type="entry name" value="Fructo-/Ketosamine-3-kinase"/>
</dbReference>
<accession>A0A2K8L036</accession>
<reference evidence="3 4" key="1">
    <citation type="submission" date="2016-12" db="EMBL/GenBank/DDBJ databases">
        <title>Isolation and genomic insights into novel planktonic Zetaproteobacteria from stratified waters of the Chesapeake Bay.</title>
        <authorList>
            <person name="McAllister S.M."/>
            <person name="Kato S."/>
            <person name="Chan C.S."/>
            <person name="Chiu B.K."/>
            <person name="Field E.K."/>
        </authorList>
    </citation>
    <scope>NUCLEOTIDE SEQUENCE [LARGE SCALE GENOMIC DNA]</scope>
    <source>
        <strain evidence="3 4">CP-5</strain>
    </source>
</reference>
<dbReference type="GO" id="GO:0016301">
    <property type="term" value="F:kinase activity"/>
    <property type="evidence" value="ECO:0007669"/>
    <property type="project" value="UniProtKB-UniRule"/>
</dbReference>
<keyword evidence="2" id="KW-0808">Transferase</keyword>
<name>A0A2K8L036_MARES</name>
<sequence>MTGSPEVWSLISKSLDGAVGCGKITTSHSLSGGSINSAYRVTTESEVSFFVKLNRESGLEMFEAECDGLYELIAANAIRVPLAVTTGSGAGHAWLVTEYINLGRGSGDSDRLLGMQLAALHRQAEESYGWFRDNTIGSTVQHNRRSGNWIDFYRHQRLKFQLDLAASNGFRGSLQEKGERLLADLGTFFVGYTPQPSLLHGDLWGGNCAFDEKGQPVMFDPAVYYGDREADIAMTELFGGFGADFYDAYNEEWPLDSGYAVRKTLYNLYHILNHANLFGGGYASQAEAMVDRLLSEI</sequence>
<keyword evidence="2 3" id="KW-0418">Kinase</keyword>
<organism evidence="3 4">
    <name type="scientific">Mariprofundus aestuarium</name>
    <dbReference type="NCBI Taxonomy" id="1921086"/>
    <lineage>
        <taxon>Bacteria</taxon>
        <taxon>Pseudomonadati</taxon>
        <taxon>Pseudomonadota</taxon>
        <taxon>Candidatius Mariprofundia</taxon>
        <taxon>Mariprofundales</taxon>
        <taxon>Mariprofundaceae</taxon>
        <taxon>Mariprofundus</taxon>
    </lineage>
</organism>
<dbReference type="RefSeq" id="WP_232710389.1">
    <property type="nucleotide sequence ID" value="NZ_CP018799.1"/>
</dbReference>
<proteinExistence type="inferred from homology"/>
<comment type="similarity">
    <text evidence="1 2">Belongs to the fructosamine kinase family.</text>
</comment>
<dbReference type="EMBL" id="CP018799">
    <property type="protein sequence ID" value="ATX79549.1"/>
    <property type="molecule type" value="Genomic_DNA"/>
</dbReference>
<dbReference type="InterPro" id="IPR011009">
    <property type="entry name" value="Kinase-like_dom_sf"/>
</dbReference>
<dbReference type="PANTHER" id="PTHR12149">
    <property type="entry name" value="FRUCTOSAMINE 3 KINASE-RELATED PROTEIN"/>
    <property type="match status" value="1"/>
</dbReference>
<dbReference type="Gene3D" id="3.90.1200.10">
    <property type="match status" value="1"/>
</dbReference>